<organism evidence="1 2">
    <name type="scientific">Symbiodinium microadriaticum</name>
    <name type="common">Dinoflagellate</name>
    <name type="synonym">Zooxanthella microadriatica</name>
    <dbReference type="NCBI Taxonomy" id="2951"/>
    <lineage>
        <taxon>Eukaryota</taxon>
        <taxon>Sar</taxon>
        <taxon>Alveolata</taxon>
        <taxon>Dinophyceae</taxon>
        <taxon>Suessiales</taxon>
        <taxon>Symbiodiniaceae</taxon>
        <taxon>Symbiodinium</taxon>
    </lineage>
</organism>
<dbReference type="EMBL" id="LSRX01000252">
    <property type="protein sequence ID" value="OLQ02838.1"/>
    <property type="molecule type" value="Genomic_DNA"/>
</dbReference>
<reference evidence="1 2" key="1">
    <citation type="submission" date="2016-02" db="EMBL/GenBank/DDBJ databases">
        <title>Genome analysis of coral dinoflagellate symbionts highlights evolutionary adaptations to a symbiotic lifestyle.</title>
        <authorList>
            <person name="Aranda M."/>
            <person name="Li Y."/>
            <person name="Liew Y.J."/>
            <person name="Baumgarten S."/>
            <person name="Simakov O."/>
            <person name="Wilson M."/>
            <person name="Piel J."/>
            <person name="Ashoor H."/>
            <person name="Bougouffa S."/>
            <person name="Bajic V.B."/>
            <person name="Ryu T."/>
            <person name="Ravasi T."/>
            <person name="Bayer T."/>
            <person name="Micklem G."/>
            <person name="Kim H."/>
            <person name="Bhak J."/>
            <person name="Lajeunesse T.C."/>
            <person name="Voolstra C.R."/>
        </authorList>
    </citation>
    <scope>NUCLEOTIDE SEQUENCE [LARGE SCALE GENOMIC DNA]</scope>
    <source>
        <strain evidence="1 2">CCMP2467</strain>
    </source>
</reference>
<evidence type="ECO:0000313" key="2">
    <source>
        <dbReference type="Proteomes" id="UP000186817"/>
    </source>
</evidence>
<dbReference type="Proteomes" id="UP000186817">
    <property type="component" value="Unassembled WGS sequence"/>
</dbReference>
<protein>
    <submittedName>
        <fullName evidence="1">Uncharacterized protein</fullName>
    </submittedName>
</protein>
<proteinExistence type="predicted"/>
<accession>A0A1Q9E605</accession>
<sequence>MFLFMASSWCKVVDIFGGPPPGDREAQEFQRAPVFLHKLPRQTGAKGGLLNIELHHVVTSCDLRRNQRCTHTAVAKVK</sequence>
<comment type="caution">
    <text evidence="1">The sequence shown here is derived from an EMBL/GenBank/DDBJ whole genome shotgun (WGS) entry which is preliminary data.</text>
</comment>
<evidence type="ECO:0000313" key="1">
    <source>
        <dbReference type="EMBL" id="OLQ02838.1"/>
    </source>
</evidence>
<gene>
    <name evidence="1" type="ORF">AK812_SmicGene14272</name>
</gene>
<dbReference type="AlphaFoldDB" id="A0A1Q9E605"/>
<name>A0A1Q9E605_SYMMI</name>
<keyword evidence="2" id="KW-1185">Reference proteome</keyword>